<dbReference type="InterPro" id="IPR014408">
    <property type="entry name" value="dGMP_Pdiesterase_EAL/HD-GYP"/>
</dbReference>
<feature type="domain" description="HDOD" evidence="2">
    <location>
        <begin position="198"/>
        <end position="385"/>
    </location>
</feature>
<dbReference type="Pfam" id="PF08668">
    <property type="entry name" value="HDOD"/>
    <property type="match status" value="1"/>
</dbReference>
<dbReference type="InterPro" id="IPR052340">
    <property type="entry name" value="RNase_Y/CdgJ"/>
</dbReference>
<dbReference type="AlphaFoldDB" id="A0A8D5FNS2"/>
<keyword evidence="4" id="KW-1185">Reference proteome</keyword>
<name>A0A8D5FNS2_9BACT</name>
<dbReference type="EMBL" id="AP024086">
    <property type="protein sequence ID" value="BCL61619.1"/>
    <property type="molecule type" value="Genomic_DNA"/>
</dbReference>
<feature type="domain" description="EAL" evidence="1">
    <location>
        <begin position="1"/>
        <end position="204"/>
    </location>
</feature>
<dbReference type="PANTHER" id="PTHR33525:SF4">
    <property type="entry name" value="CYCLIC DI-GMP PHOSPHODIESTERASE CDGJ"/>
    <property type="match status" value="1"/>
</dbReference>
<dbReference type="KEGG" id="dbk:DGMP_23120"/>
<evidence type="ECO:0000313" key="3">
    <source>
        <dbReference type="EMBL" id="BCL61619.1"/>
    </source>
</evidence>
<dbReference type="InterPro" id="IPR001633">
    <property type="entry name" value="EAL_dom"/>
</dbReference>
<evidence type="ECO:0000313" key="4">
    <source>
        <dbReference type="Proteomes" id="UP000826725"/>
    </source>
</evidence>
<protein>
    <recommendedName>
        <fullName evidence="5">HDOD domain-containing protein</fullName>
    </recommendedName>
</protein>
<evidence type="ECO:0008006" key="5">
    <source>
        <dbReference type="Google" id="ProtNLM"/>
    </source>
</evidence>
<dbReference type="Pfam" id="PF00563">
    <property type="entry name" value="EAL"/>
    <property type="match status" value="1"/>
</dbReference>
<sequence length="403" mass="45617">MDTFIARQPILNQHKRLFAYELLYRGKLMAGQPGFDGDQATSSLLTGAFLTEGLETISNNKPCFINFTQELLIKNIPAVFPQTKIVVEILEDVQPTEEVITVCRNLKEQGYTLAMDDFVYAENLKPLIELADIIKIDFRLTPVDTIQETLSILSRYKLKFLAEKVETHAEFGKALELGFSYFQGFFFATPEKIRIKEIAPVKTSLFHVLTEINRKDVQTERLAEIIEADVSLSYKLLRYVNSAYFYRLSKVKSIVQAVAYLGEKEIRSFINLLIISEISGDKPVELVRLAAVRAKFCSLLGEKSPDNVAHAELFMLGLFSLLPAMLDYPIKVITYKLPLSKELKRALVHGDGPLGPYLQAAIAYEQNKKDRCLEALDAINVPLASVYEMYLEAIHYAEILTNI</sequence>
<accession>A0A8D5FNS2</accession>
<dbReference type="PIRSF" id="PIRSF003180">
    <property type="entry name" value="DiGMPpdiest_YuxH"/>
    <property type="match status" value="1"/>
</dbReference>
<dbReference type="RefSeq" id="WP_228854049.1">
    <property type="nucleotide sequence ID" value="NZ_AP024086.1"/>
</dbReference>
<dbReference type="PANTHER" id="PTHR33525">
    <property type="match status" value="1"/>
</dbReference>
<evidence type="ECO:0000259" key="2">
    <source>
        <dbReference type="PROSITE" id="PS51833"/>
    </source>
</evidence>
<dbReference type="PROSITE" id="PS50883">
    <property type="entry name" value="EAL"/>
    <property type="match status" value="1"/>
</dbReference>
<evidence type="ECO:0000259" key="1">
    <source>
        <dbReference type="PROSITE" id="PS50883"/>
    </source>
</evidence>
<organism evidence="3 4">
    <name type="scientific">Desulfomarina profundi</name>
    <dbReference type="NCBI Taxonomy" id="2772557"/>
    <lineage>
        <taxon>Bacteria</taxon>
        <taxon>Pseudomonadati</taxon>
        <taxon>Thermodesulfobacteriota</taxon>
        <taxon>Desulfobulbia</taxon>
        <taxon>Desulfobulbales</taxon>
        <taxon>Desulfobulbaceae</taxon>
        <taxon>Desulfomarina</taxon>
    </lineage>
</organism>
<gene>
    <name evidence="3" type="ORF">DGMP_23120</name>
</gene>
<dbReference type="InterPro" id="IPR013976">
    <property type="entry name" value="HDOD"/>
</dbReference>
<dbReference type="Proteomes" id="UP000826725">
    <property type="component" value="Chromosome"/>
</dbReference>
<reference evidence="3" key="1">
    <citation type="submission" date="2020-09" db="EMBL/GenBank/DDBJ databases">
        <title>Desulfogranum mesoprofundum gen. nov., sp. nov., a novel mesophilic, sulfate-reducing chemolithoautotroph isolated from a deep-sea hydrothermal vent chimney in the Suiyo Seamount.</title>
        <authorList>
            <person name="Hashimoto Y."/>
            <person name="Nakagawa S."/>
        </authorList>
    </citation>
    <scope>NUCLEOTIDE SEQUENCE</scope>
    <source>
        <strain evidence="3">KT2</strain>
    </source>
</reference>
<proteinExistence type="predicted"/>
<dbReference type="SMART" id="SM00052">
    <property type="entry name" value="EAL"/>
    <property type="match status" value="1"/>
</dbReference>
<dbReference type="PROSITE" id="PS51833">
    <property type="entry name" value="HDOD"/>
    <property type="match status" value="1"/>
</dbReference>